<name>A0A665X4H8_ECHNA</name>
<comment type="catalytic activity">
    <reaction evidence="16">
        <text>Ca(2+)(in) = Ca(2+)(out)</text>
        <dbReference type="Rhea" id="RHEA:29671"/>
        <dbReference type="ChEBI" id="CHEBI:29108"/>
    </reaction>
</comment>
<dbReference type="Gene3D" id="2.70.170.10">
    <property type="entry name" value="Neurotransmitter-gated ion-channel ligand-binding domain"/>
    <property type="match status" value="1"/>
</dbReference>
<keyword evidence="11" id="KW-1071">Ligand-gated ion channel</keyword>
<reference evidence="21" key="3">
    <citation type="submission" date="2025-09" db="UniProtKB">
        <authorList>
            <consortium name="Ensembl"/>
        </authorList>
    </citation>
    <scope>IDENTIFICATION</scope>
</reference>
<evidence type="ECO:0008006" key="23">
    <source>
        <dbReference type="Google" id="ProtNLM"/>
    </source>
</evidence>
<evidence type="ECO:0000313" key="21">
    <source>
        <dbReference type="Ensembl" id="ENSENLP00000050951.1"/>
    </source>
</evidence>
<keyword evidence="5 18" id="KW-1133">Transmembrane helix</keyword>
<dbReference type="InterPro" id="IPR036734">
    <property type="entry name" value="Neur_chan_lig-bd_sf"/>
</dbReference>
<evidence type="ECO:0000256" key="5">
    <source>
        <dbReference type="ARBA" id="ARBA00022989"/>
    </source>
</evidence>
<evidence type="ECO:0000256" key="8">
    <source>
        <dbReference type="ARBA" id="ARBA00023136"/>
    </source>
</evidence>
<proteinExistence type="predicted"/>
<evidence type="ECO:0000256" key="1">
    <source>
        <dbReference type="ARBA" id="ARBA00022448"/>
    </source>
</evidence>
<evidence type="ECO:0000259" key="20">
    <source>
        <dbReference type="Pfam" id="PF02932"/>
    </source>
</evidence>
<comment type="catalytic activity">
    <reaction evidence="14">
        <text>K(+)(in) = K(+)(out)</text>
        <dbReference type="Rhea" id="RHEA:29463"/>
        <dbReference type="ChEBI" id="CHEBI:29103"/>
    </reaction>
</comment>
<protein>
    <recommendedName>
        <fullName evidence="23">5-hydroxytryptamine receptor 3A-like</fullName>
    </recommendedName>
</protein>
<dbReference type="PANTHER" id="PTHR18945">
    <property type="entry name" value="NEUROTRANSMITTER GATED ION CHANNEL"/>
    <property type="match status" value="1"/>
</dbReference>
<keyword evidence="6" id="KW-0770">Synapse</keyword>
<dbReference type="InterPro" id="IPR038050">
    <property type="entry name" value="Neuro_actylchol_rec"/>
</dbReference>
<evidence type="ECO:0000256" key="10">
    <source>
        <dbReference type="ARBA" id="ARBA00023257"/>
    </source>
</evidence>
<dbReference type="Gene3D" id="1.20.58.390">
    <property type="entry name" value="Neurotransmitter-gated ion-channel transmembrane domain"/>
    <property type="match status" value="1"/>
</dbReference>
<feature type="transmembrane region" description="Helical" evidence="18">
    <location>
        <begin position="153"/>
        <end position="170"/>
    </location>
</feature>
<dbReference type="OMA" id="WISVHRE"/>
<evidence type="ECO:0000256" key="3">
    <source>
        <dbReference type="ARBA" id="ARBA00022692"/>
    </source>
</evidence>
<evidence type="ECO:0000256" key="16">
    <source>
        <dbReference type="ARBA" id="ARBA00036634"/>
    </source>
</evidence>
<evidence type="ECO:0000256" key="4">
    <source>
        <dbReference type="ARBA" id="ARBA00022729"/>
    </source>
</evidence>
<dbReference type="InterPro" id="IPR018000">
    <property type="entry name" value="Neurotransmitter_ion_chnl_CS"/>
</dbReference>
<evidence type="ECO:0000256" key="6">
    <source>
        <dbReference type="ARBA" id="ARBA00023018"/>
    </source>
</evidence>
<reference evidence="21" key="2">
    <citation type="submission" date="2025-08" db="UniProtKB">
        <authorList>
            <consortium name="Ensembl"/>
        </authorList>
    </citation>
    <scope>IDENTIFICATION</scope>
</reference>
<feature type="transmembrane region" description="Helical" evidence="18">
    <location>
        <begin position="182"/>
        <end position="202"/>
    </location>
</feature>
<evidence type="ECO:0000256" key="14">
    <source>
        <dbReference type="ARBA" id="ARBA00034430"/>
    </source>
</evidence>
<comment type="catalytic activity">
    <reaction evidence="15">
        <text>Na(+)(in) = Na(+)(out)</text>
        <dbReference type="Rhea" id="RHEA:34963"/>
        <dbReference type="ChEBI" id="CHEBI:29101"/>
    </reaction>
</comment>
<evidence type="ECO:0000256" key="15">
    <source>
        <dbReference type="ARBA" id="ARBA00036239"/>
    </source>
</evidence>
<evidence type="ECO:0000256" key="13">
    <source>
        <dbReference type="ARBA" id="ARBA00034104"/>
    </source>
</evidence>
<dbReference type="Proteomes" id="UP000472264">
    <property type="component" value="Chromosome 4"/>
</dbReference>
<dbReference type="InParanoid" id="A0A665X4H8"/>
<dbReference type="Pfam" id="PF02932">
    <property type="entry name" value="Neur_chan_memb"/>
    <property type="match status" value="1"/>
</dbReference>
<comment type="subcellular location">
    <subcellularLocation>
        <location evidence="13">Postsynaptic cell membrane</location>
        <topology evidence="13">Multi-pass membrane protein</topology>
    </subcellularLocation>
</comment>
<dbReference type="AlphaFoldDB" id="A0A665X4H8"/>
<keyword evidence="7" id="KW-0406">Ion transport</keyword>
<keyword evidence="4" id="KW-0732">Signal</keyword>
<gene>
    <name evidence="21" type="primary">LOC115042622</name>
</gene>
<evidence type="ECO:0000259" key="19">
    <source>
        <dbReference type="Pfam" id="PF02931"/>
    </source>
</evidence>
<dbReference type="Pfam" id="PF02931">
    <property type="entry name" value="Neur_chan_LBD"/>
    <property type="match status" value="1"/>
</dbReference>
<dbReference type="SUPFAM" id="SSF63712">
    <property type="entry name" value="Nicotinic receptor ligand binding domain-like"/>
    <property type="match status" value="1"/>
</dbReference>
<evidence type="ECO:0000256" key="2">
    <source>
        <dbReference type="ARBA" id="ARBA00022475"/>
    </source>
</evidence>
<feature type="domain" description="Neurotransmitter-gated ion-channel transmembrane" evidence="20">
    <location>
        <begin position="124"/>
        <end position="331"/>
    </location>
</feature>
<dbReference type="PROSITE" id="PS00236">
    <property type="entry name" value="NEUROTR_ION_CHANNEL"/>
    <property type="match status" value="1"/>
</dbReference>
<comment type="function">
    <text evidence="17">Forms serotonin (5-hydroxytryptamine/5-HT3)-activated cation-selective channel complexes, which when activated cause fast, depolarizing responses in neurons.</text>
</comment>
<keyword evidence="9" id="KW-0675">Receptor</keyword>
<evidence type="ECO:0000256" key="7">
    <source>
        <dbReference type="ARBA" id="ARBA00023065"/>
    </source>
</evidence>
<dbReference type="SUPFAM" id="SSF90112">
    <property type="entry name" value="Neurotransmitter-gated ion-channel transmembrane pore"/>
    <property type="match status" value="1"/>
</dbReference>
<evidence type="ECO:0000256" key="11">
    <source>
        <dbReference type="ARBA" id="ARBA00023286"/>
    </source>
</evidence>
<accession>A0A665X4H8</accession>
<keyword evidence="1" id="KW-0813">Transport</keyword>
<dbReference type="Ensembl" id="ENSENLT00000052194.1">
    <property type="protein sequence ID" value="ENSENLP00000050951.1"/>
    <property type="gene ID" value="ENSENLG00000021407.1"/>
</dbReference>
<dbReference type="GO" id="GO:0005230">
    <property type="term" value="F:extracellular ligand-gated monoatomic ion channel activity"/>
    <property type="evidence" value="ECO:0007669"/>
    <property type="project" value="InterPro"/>
</dbReference>
<feature type="domain" description="Neurotransmitter-gated ion-channel ligand-binding" evidence="19">
    <location>
        <begin position="8"/>
        <end position="117"/>
    </location>
</feature>
<feature type="transmembrane region" description="Helical" evidence="18">
    <location>
        <begin position="119"/>
        <end position="141"/>
    </location>
</feature>
<keyword evidence="10" id="KW-0628">Postsynaptic cell membrane</keyword>
<keyword evidence="12" id="KW-0407">Ion channel</keyword>
<evidence type="ECO:0000256" key="12">
    <source>
        <dbReference type="ARBA" id="ARBA00023303"/>
    </source>
</evidence>
<keyword evidence="3 18" id="KW-0812">Transmembrane</keyword>
<feature type="transmembrane region" description="Helical" evidence="18">
    <location>
        <begin position="214"/>
        <end position="232"/>
    </location>
</feature>
<reference evidence="21" key="1">
    <citation type="submission" date="2021-04" db="EMBL/GenBank/DDBJ databases">
        <authorList>
            <consortium name="Wellcome Sanger Institute Data Sharing"/>
        </authorList>
    </citation>
    <scope>NUCLEOTIDE SEQUENCE [LARGE SCALE GENOMIC DNA]</scope>
</reference>
<dbReference type="GO" id="GO:0004888">
    <property type="term" value="F:transmembrane signaling receptor activity"/>
    <property type="evidence" value="ECO:0007669"/>
    <property type="project" value="InterPro"/>
</dbReference>
<keyword evidence="22" id="KW-1185">Reference proteome</keyword>
<dbReference type="CDD" id="cd19063">
    <property type="entry name" value="LGIC_TM_5-HT3"/>
    <property type="match status" value="1"/>
</dbReference>
<dbReference type="InterPro" id="IPR036719">
    <property type="entry name" value="Neuro-gated_channel_TM_sf"/>
</dbReference>
<dbReference type="InterPro" id="IPR006202">
    <property type="entry name" value="Neur_chan_lig-bd"/>
</dbReference>
<feature type="transmembrane region" description="Helical" evidence="18">
    <location>
        <begin position="319"/>
        <end position="341"/>
    </location>
</feature>
<evidence type="ECO:0000256" key="17">
    <source>
        <dbReference type="ARBA" id="ARBA00037540"/>
    </source>
</evidence>
<keyword evidence="8 18" id="KW-0472">Membrane</keyword>
<dbReference type="GO" id="GO:0045211">
    <property type="term" value="C:postsynaptic membrane"/>
    <property type="evidence" value="ECO:0007669"/>
    <property type="project" value="UniProtKB-SubCell"/>
</dbReference>
<organism evidence="21 22">
    <name type="scientific">Echeneis naucrates</name>
    <name type="common">Live sharksucker</name>
    <dbReference type="NCBI Taxonomy" id="173247"/>
    <lineage>
        <taxon>Eukaryota</taxon>
        <taxon>Metazoa</taxon>
        <taxon>Chordata</taxon>
        <taxon>Craniata</taxon>
        <taxon>Vertebrata</taxon>
        <taxon>Euteleostomi</taxon>
        <taxon>Actinopterygii</taxon>
        <taxon>Neopterygii</taxon>
        <taxon>Teleostei</taxon>
        <taxon>Neoteleostei</taxon>
        <taxon>Acanthomorphata</taxon>
        <taxon>Carangaria</taxon>
        <taxon>Carangiformes</taxon>
        <taxon>Echeneidae</taxon>
        <taxon>Echeneis</taxon>
    </lineage>
</organism>
<keyword evidence="2" id="KW-1003">Cell membrane</keyword>
<evidence type="ECO:0000256" key="18">
    <source>
        <dbReference type="SAM" id="Phobius"/>
    </source>
</evidence>
<dbReference type="InterPro" id="IPR006029">
    <property type="entry name" value="Neurotrans-gated_channel_TM"/>
</dbReference>
<evidence type="ECO:0000256" key="9">
    <source>
        <dbReference type="ARBA" id="ARBA00023170"/>
    </source>
</evidence>
<sequence>MDQNDSPETPYVYLDHTGHVLDDKPISVISSCRLEIYSFPFDIQNCTLTFGSYLHFATDIKVYDSSTAEEILQESRDVLRTNGEWELVGIGVNETALILTVGDYSEIQYSIILRRRPTLYVVNLLIPSCFLVTLDLFSFLLPPQSVDRSSFKMTLILGYTVFLLIMNDLLPVTGENTPLINVFFCVSLALMVASLLETVLITNIQFSKTSAPPHWLSVFVLRYLAVIVCLPSKKSNRTTVFLNSNNRATDGKISIYNIHGISKEQTPGKSPSAPQEPALEELRKLSRDVTAIRLQMDKHFQGSFSSQEWHRIGTVIDRLLFGIYIIFISVSFIIIVAIWIWNNSYAH</sequence>
<evidence type="ECO:0000313" key="22">
    <source>
        <dbReference type="Proteomes" id="UP000472264"/>
    </source>
</evidence>
<dbReference type="InterPro" id="IPR049944">
    <property type="entry name" value="LGIC_TM_5-HT3"/>
</dbReference>
<dbReference type="InterPro" id="IPR006201">
    <property type="entry name" value="Neur_channel"/>
</dbReference>